<evidence type="ECO:0000313" key="2">
    <source>
        <dbReference type="Proteomes" id="UP001152795"/>
    </source>
</evidence>
<dbReference type="InterPro" id="IPR000477">
    <property type="entry name" value="RT_dom"/>
</dbReference>
<dbReference type="InterPro" id="IPR043502">
    <property type="entry name" value="DNA/RNA_pol_sf"/>
</dbReference>
<sequence>MERFTINSLMPQVIDQLDPKQFALPNKSTTHALVYLLHQILAALDSGHNFIRLFFADFRKGFDLVDHSVIINELENLNVHPVLTRWIKAFLTNRQQCVKVDCHKSSWKTTNGGLPQGTCLGPLLFAILVNPLLKDWNGRLKFVDDTTAMEVVPRCSPSLLPLVVQEISNFSSARGMELNPKKCKEMIINFLQYRIPCNQSMFINSQCVERVHSFKILGVYLSDDLTWNAHVDHILKKANSRLFALRLLKKAGLGHTDLITIYCSVIRSVLEYASPVWAALPDYLSSHLESVQKRALKIIFPDISYYEALQSSKIKTLECRRDELCRRFINSTRKIACNNNPVHNIIRPSRSLGEHDYFLRRPNNSATVRTFTERFDNFITIKYM</sequence>
<name>A0A7D9F0N6_PARCT</name>
<protein>
    <submittedName>
        <fullName evidence="1">Uncharacterized protein</fullName>
    </submittedName>
</protein>
<dbReference type="EMBL" id="CACRXK020010446">
    <property type="protein sequence ID" value="CAB4019420.1"/>
    <property type="molecule type" value="Genomic_DNA"/>
</dbReference>
<organism evidence="1 2">
    <name type="scientific">Paramuricea clavata</name>
    <name type="common">Red gorgonian</name>
    <name type="synonym">Violescent sea-whip</name>
    <dbReference type="NCBI Taxonomy" id="317549"/>
    <lineage>
        <taxon>Eukaryota</taxon>
        <taxon>Metazoa</taxon>
        <taxon>Cnidaria</taxon>
        <taxon>Anthozoa</taxon>
        <taxon>Octocorallia</taxon>
        <taxon>Malacalcyonacea</taxon>
        <taxon>Plexauridae</taxon>
        <taxon>Paramuricea</taxon>
    </lineage>
</organism>
<evidence type="ECO:0000313" key="1">
    <source>
        <dbReference type="EMBL" id="CAB4019420.1"/>
    </source>
</evidence>
<keyword evidence="2" id="KW-1185">Reference proteome</keyword>
<dbReference type="PROSITE" id="PS50878">
    <property type="entry name" value="RT_POL"/>
    <property type="match status" value="1"/>
</dbReference>
<dbReference type="PANTHER" id="PTHR33332">
    <property type="entry name" value="REVERSE TRANSCRIPTASE DOMAIN-CONTAINING PROTEIN"/>
    <property type="match status" value="1"/>
</dbReference>
<reference evidence="1" key="1">
    <citation type="submission" date="2020-04" db="EMBL/GenBank/DDBJ databases">
        <authorList>
            <person name="Alioto T."/>
            <person name="Alioto T."/>
            <person name="Gomez Garrido J."/>
        </authorList>
    </citation>
    <scope>NUCLEOTIDE SEQUENCE</scope>
    <source>
        <strain evidence="1">A484AB</strain>
    </source>
</reference>
<dbReference type="OrthoDB" id="5986877at2759"/>
<dbReference type="Pfam" id="PF00078">
    <property type="entry name" value="RVT_1"/>
    <property type="match status" value="1"/>
</dbReference>
<dbReference type="AlphaFoldDB" id="A0A7D9F0N6"/>
<proteinExistence type="predicted"/>
<dbReference type="SUPFAM" id="SSF56672">
    <property type="entry name" value="DNA/RNA polymerases"/>
    <property type="match status" value="1"/>
</dbReference>
<accession>A0A7D9F0N6</accession>
<comment type="caution">
    <text evidence="1">The sequence shown here is derived from an EMBL/GenBank/DDBJ whole genome shotgun (WGS) entry which is preliminary data.</text>
</comment>
<gene>
    <name evidence="1" type="ORF">PACLA_8A047760</name>
</gene>
<dbReference type="Proteomes" id="UP001152795">
    <property type="component" value="Unassembled WGS sequence"/>
</dbReference>